<evidence type="ECO:0000313" key="2">
    <source>
        <dbReference type="EMBL" id="WOO40184.1"/>
    </source>
</evidence>
<sequence length="489" mass="55898">MSLDSTKSKIIIWGIFGLLVFLVVSIAVMAWLNESKKWQETKIAIEARGQSLNWRDYELPLLPREENFFALDIMTDAAVPDGLKKDPSHLRDFCPVDYYSGLENEQYQFRRKLAKRLEMEQEALGEDLWPHYIDLFEPYMPYAESIIVATEQCPKGQTIGSYQLPHEVPIMSYRLVRSWVAVLYAYTLQKIELGDSDSAFRSEKAIYAIVQANSRLPNLFNVMIDSMVLKNWFLPLFINGLIKDVWTDEQLVWFESAFAQVDLVRALELALIVERASVIGSISASKEFRSGYGIGRIFMDRSFRVYTESLSEVVDAYFDDGIVYPDGRLVSERIESELGLDQLNHDESDSLNLKLIIESSHLVAMAMPALDRVTSQVAEAQAYIDMALLSCALTRFQRVNGGYPVSLKSLVPDYIDSLPKDRIGGADYHYEQLADGVSFRLWSIGWNETNDAGKVAVRLKKRNGLQRDSEEGDWVWPYPQFPELIELKK</sequence>
<keyword evidence="1" id="KW-1133">Transmembrane helix</keyword>
<keyword evidence="3" id="KW-1185">Reference proteome</keyword>
<dbReference type="Proteomes" id="UP001304300">
    <property type="component" value="Chromosome"/>
</dbReference>
<dbReference type="EMBL" id="CP136920">
    <property type="protein sequence ID" value="WOO40184.1"/>
    <property type="molecule type" value="Genomic_DNA"/>
</dbReference>
<evidence type="ECO:0000256" key="1">
    <source>
        <dbReference type="SAM" id="Phobius"/>
    </source>
</evidence>
<dbReference type="Gene3D" id="3.30.700.10">
    <property type="entry name" value="Glycoprotein, Type 4 Pilin"/>
    <property type="match status" value="1"/>
</dbReference>
<dbReference type="InterPro" id="IPR045584">
    <property type="entry name" value="Pilin-like"/>
</dbReference>
<gene>
    <name evidence="2" type="ORF">RZN69_16305</name>
</gene>
<name>A0AAQ3L648_9BACT</name>
<dbReference type="AlphaFoldDB" id="A0AAQ3L648"/>
<keyword evidence="1" id="KW-0812">Transmembrane</keyword>
<proteinExistence type="predicted"/>
<dbReference type="SUPFAM" id="SSF54523">
    <property type="entry name" value="Pili subunits"/>
    <property type="match status" value="1"/>
</dbReference>
<keyword evidence="1" id="KW-0472">Membrane</keyword>
<reference evidence="2 3" key="1">
    <citation type="submission" date="2023-10" db="EMBL/GenBank/DDBJ databases">
        <title>Rubellicoccus peritrichatus gen. nov., sp. nov., isolated from an algae of coral reef tank.</title>
        <authorList>
            <person name="Luo J."/>
        </authorList>
    </citation>
    <scope>NUCLEOTIDE SEQUENCE [LARGE SCALE GENOMIC DNA]</scope>
    <source>
        <strain evidence="2 3">CR14</strain>
    </source>
</reference>
<dbReference type="KEGG" id="puo:RZN69_16305"/>
<dbReference type="RefSeq" id="WP_317832321.1">
    <property type="nucleotide sequence ID" value="NZ_CP136920.1"/>
</dbReference>
<organism evidence="2 3">
    <name type="scientific">Rubellicoccus peritrichatus</name>
    <dbReference type="NCBI Taxonomy" id="3080537"/>
    <lineage>
        <taxon>Bacteria</taxon>
        <taxon>Pseudomonadati</taxon>
        <taxon>Verrucomicrobiota</taxon>
        <taxon>Opitutia</taxon>
        <taxon>Puniceicoccales</taxon>
        <taxon>Cerasicoccaceae</taxon>
        <taxon>Rubellicoccus</taxon>
    </lineage>
</organism>
<protein>
    <submittedName>
        <fullName evidence="2">Uncharacterized protein</fullName>
    </submittedName>
</protein>
<evidence type="ECO:0000313" key="3">
    <source>
        <dbReference type="Proteomes" id="UP001304300"/>
    </source>
</evidence>
<accession>A0AAQ3L648</accession>
<feature type="transmembrane region" description="Helical" evidence="1">
    <location>
        <begin position="12"/>
        <end position="32"/>
    </location>
</feature>